<dbReference type="PANTHER" id="PTHR43377">
    <property type="entry name" value="BILIVERDIN REDUCTASE A"/>
    <property type="match status" value="1"/>
</dbReference>
<organism evidence="2 3">
    <name type="scientific">Comamonas serinivorans</name>
    <dbReference type="NCBI Taxonomy" id="1082851"/>
    <lineage>
        <taxon>Bacteria</taxon>
        <taxon>Pseudomonadati</taxon>
        <taxon>Pseudomonadota</taxon>
        <taxon>Betaproteobacteria</taxon>
        <taxon>Burkholderiales</taxon>
        <taxon>Comamonadaceae</taxon>
        <taxon>Comamonas</taxon>
    </lineage>
</organism>
<dbReference type="InterPro" id="IPR000683">
    <property type="entry name" value="Gfo/Idh/MocA-like_OxRdtase_N"/>
</dbReference>
<dbReference type="GO" id="GO:0000166">
    <property type="term" value="F:nucleotide binding"/>
    <property type="evidence" value="ECO:0007669"/>
    <property type="project" value="InterPro"/>
</dbReference>
<dbReference type="EMBL" id="CP021455">
    <property type="protein sequence ID" value="ARU06197.1"/>
    <property type="molecule type" value="Genomic_DNA"/>
</dbReference>
<evidence type="ECO:0000313" key="2">
    <source>
        <dbReference type="EMBL" id="ARU06197.1"/>
    </source>
</evidence>
<accession>A0A1Y0ERB3</accession>
<dbReference type="Gene3D" id="3.40.50.720">
    <property type="entry name" value="NAD(P)-binding Rossmann-like Domain"/>
    <property type="match status" value="1"/>
</dbReference>
<dbReference type="PANTHER" id="PTHR43377:SF1">
    <property type="entry name" value="BILIVERDIN REDUCTASE A"/>
    <property type="match status" value="1"/>
</dbReference>
<dbReference type="AlphaFoldDB" id="A0A1Y0ERB3"/>
<protein>
    <recommendedName>
        <fullName evidence="1">Gfo/Idh/MocA-like oxidoreductase N-terminal domain-containing protein</fullName>
    </recommendedName>
</protein>
<dbReference type="InterPro" id="IPR051450">
    <property type="entry name" value="Gfo/Idh/MocA_Oxidoreductases"/>
</dbReference>
<gene>
    <name evidence="2" type="ORF">CCO03_17305</name>
</gene>
<proteinExistence type="predicted"/>
<keyword evidence="3" id="KW-1185">Reference proteome</keyword>
<reference evidence="2 3" key="1">
    <citation type="submission" date="2017-05" db="EMBL/GenBank/DDBJ databases">
        <authorList>
            <person name="Song R."/>
            <person name="Chenine A.L."/>
            <person name="Ruprecht R.M."/>
        </authorList>
    </citation>
    <scope>NUCLEOTIDE SEQUENCE [LARGE SCALE GENOMIC DNA]</scope>
    <source>
        <strain evidence="2 3">DSM 26136</strain>
    </source>
</reference>
<feature type="domain" description="Gfo/Idh/MocA-like oxidoreductase N-terminal" evidence="1">
    <location>
        <begin position="4"/>
        <end position="115"/>
    </location>
</feature>
<dbReference type="Gene3D" id="3.30.360.10">
    <property type="entry name" value="Dihydrodipicolinate Reductase, domain 2"/>
    <property type="match status" value="1"/>
</dbReference>
<dbReference type="Proteomes" id="UP000196138">
    <property type="component" value="Chromosome"/>
</dbReference>
<evidence type="ECO:0000313" key="3">
    <source>
        <dbReference type="Proteomes" id="UP000196138"/>
    </source>
</evidence>
<dbReference type="Pfam" id="PF01408">
    <property type="entry name" value="GFO_IDH_MocA"/>
    <property type="match status" value="1"/>
</dbReference>
<dbReference type="RefSeq" id="WP_087283103.1">
    <property type="nucleotide sequence ID" value="NZ_CP021455.1"/>
</dbReference>
<dbReference type="InterPro" id="IPR036291">
    <property type="entry name" value="NAD(P)-bd_dom_sf"/>
</dbReference>
<sequence length="280" mass="30214">MHALRMALLGYGRFGRVHALRARTHGAFELACVVDPDPHARQAAQADGLLAVASLQDLPPGIDVATVATPAPAHAAMAMALMHRGIHVLVEKPFAPSLDEIEAMLATQCSTNRLLCTAHIERFNACLHKDAWPVRPLHLRFERACHAQASAEALVMDLMVHDLDLAAHLLGLPHQASCEVLSVHVQPRSVAVQLALDGQAIQLRAIHSAPRSRARLAWRSDHRQDRVLDLSSPSPPGSTDALTRQYSAWQRALQGQATDLASAMDGAVAARRALAIAARL</sequence>
<dbReference type="KEGG" id="cser:CCO03_17305"/>
<dbReference type="SUPFAM" id="SSF51735">
    <property type="entry name" value="NAD(P)-binding Rossmann-fold domains"/>
    <property type="match status" value="1"/>
</dbReference>
<name>A0A1Y0ERB3_9BURK</name>
<dbReference type="OrthoDB" id="8565814at2"/>
<evidence type="ECO:0000259" key="1">
    <source>
        <dbReference type="Pfam" id="PF01408"/>
    </source>
</evidence>